<reference evidence="10 11" key="1">
    <citation type="submission" date="2018-08" db="EMBL/GenBank/DDBJ databases">
        <title>A genome reference for cultivated species of the human gut microbiota.</title>
        <authorList>
            <person name="Zou Y."/>
            <person name="Xue W."/>
            <person name="Luo G."/>
        </authorList>
    </citation>
    <scope>NUCLEOTIDE SEQUENCE [LARGE SCALE GENOMIC DNA]</scope>
    <source>
        <strain evidence="10 11">AF22-10AC</strain>
    </source>
</reference>
<dbReference type="Proteomes" id="UP000285274">
    <property type="component" value="Unassembled WGS sequence"/>
</dbReference>
<evidence type="ECO:0000256" key="2">
    <source>
        <dbReference type="ARBA" id="ARBA00022670"/>
    </source>
</evidence>
<gene>
    <name evidence="10" type="ORF">DWX92_07315</name>
</gene>
<dbReference type="InterPro" id="IPR018337">
    <property type="entry name" value="Cell_wall/Cho-bd_repeat"/>
</dbReference>
<keyword evidence="2" id="KW-0645">Protease</keyword>
<feature type="chain" id="PRO_5039181622" description="NlpC/P60 domain-containing protein" evidence="8">
    <location>
        <begin position="26"/>
        <end position="358"/>
    </location>
</feature>
<dbReference type="Gene3D" id="3.90.1720.10">
    <property type="entry name" value="endopeptidase domain like (from Nostoc punctiforme)"/>
    <property type="match status" value="1"/>
</dbReference>
<feature type="domain" description="NlpC/P60" evidence="9">
    <location>
        <begin position="229"/>
        <end position="358"/>
    </location>
</feature>
<dbReference type="EMBL" id="QRVM01000031">
    <property type="protein sequence ID" value="RGS45817.1"/>
    <property type="molecule type" value="Genomic_DNA"/>
</dbReference>
<dbReference type="InterPro" id="IPR038765">
    <property type="entry name" value="Papain-like_cys_pep_sf"/>
</dbReference>
<keyword evidence="8" id="KW-0732">Signal</keyword>
<dbReference type="SUPFAM" id="SSF69360">
    <property type="entry name" value="Cell wall binding repeat"/>
    <property type="match status" value="1"/>
</dbReference>
<organism evidence="10 11">
    <name type="scientific">Holdemanella biformis</name>
    <dbReference type="NCBI Taxonomy" id="1735"/>
    <lineage>
        <taxon>Bacteria</taxon>
        <taxon>Bacillati</taxon>
        <taxon>Bacillota</taxon>
        <taxon>Erysipelotrichia</taxon>
        <taxon>Erysipelotrichales</taxon>
        <taxon>Erysipelotrichaceae</taxon>
        <taxon>Holdemanella</taxon>
    </lineage>
</organism>
<evidence type="ECO:0000256" key="6">
    <source>
        <dbReference type="PROSITE-ProRule" id="PRU00591"/>
    </source>
</evidence>
<evidence type="ECO:0000256" key="5">
    <source>
        <dbReference type="ARBA" id="ARBA00022807"/>
    </source>
</evidence>
<proteinExistence type="inferred from homology"/>
<dbReference type="Gene3D" id="2.10.270.10">
    <property type="entry name" value="Cholin Binding"/>
    <property type="match status" value="1"/>
</dbReference>
<dbReference type="RefSeq" id="WP_118320137.1">
    <property type="nucleotide sequence ID" value="NZ_QRVM01000031.1"/>
</dbReference>
<protein>
    <recommendedName>
        <fullName evidence="9">NlpC/P60 domain-containing protein</fullName>
    </recommendedName>
</protein>
<keyword evidence="5" id="KW-0788">Thiol protease</keyword>
<dbReference type="SUPFAM" id="SSF54001">
    <property type="entry name" value="Cysteine proteinases"/>
    <property type="match status" value="1"/>
</dbReference>
<evidence type="ECO:0000259" key="9">
    <source>
        <dbReference type="PROSITE" id="PS51935"/>
    </source>
</evidence>
<feature type="region of interest" description="Disordered" evidence="7">
    <location>
        <begin position="95"/>
        <end position="248"/>
    </location>
</feature>
<dbReference type="Pfam" id="PF00877">
    <property type="entry name" value="NLPC_P60"/>
    <property type="match status" value="1"/>
</dbReference>
<feature type="compositionally biased region" description="Low complexity" evidence="7">
    <location>
        <begin position="168"/>
        <end position="200"/>
    </location>
</feature>
<evidence type="ECO:0000313" key="11">
    <source>
        <dbReference type="Proteomes" id="UP000285274"/>
    </source>
</evidence>
<evidence type="ECO:0000256" key="4">
    <source>
        <dbReference type="ARBA" id="ARBA00022801"/>
    </source>
</evidence>
<evidence type="ECO:0000256" key="8">
    <source>
        <dbReference type="SAM" id="SignalP"/>
    </source>
</evidence>
<sequence>MNFVENNGKKVAAILCVASAFPVVATVVAAKEEPGWHGDRYVNEDKTVAKGWQEIEGKSYYFSEDGTVNSSKTESATTASVSSNITGEVKETVTTASQEAVKQETEEKAVVEETPVQTEEVKTETTTDTTTDTTETPEAPVAPVETPSVDTTTQTPEQDPTPAPEAPAAPVETPSVDTTTQAPEQNTTPAPTAPEQTPEQNPTPAPETPAAPEQTPEQNPTPAPEQTPAPAPEETVTPAPEQTASSLGDRISSSAQELVGVTDGLWCTQVVQQALANAGVSDAYQLWPDQYQGVYGYYTDSPLAGDLIYYNNGGRGVDHIAVYIGNGQAVHGNYNGKTVIAGAYQNGMGNPQYIRVVR</sequence>
<dbReference type="GO" id="GO:0006508">
    <property type="term" value="P:proteolysis"/>
    <property type="evidence" value="ECO:0007669"/>
    <property type="project" value="UniProtKB-KW"/>
</dbReference>
<keyword evidence="4" id="KW-0378">Hydrolase</keyword>
<dbReference type="InterPro" id="IPR000064">
    <property type="entry name" value="NLP_P60_dom"/>
</dbReference>
<evidence type="ECO:0000256" key="7">
    <source>
        <dbReference type="SAM" id="MobiDB-lite"/>
    </source>
</evidence>
<evidence type="ECO:0000256" key="1">
    <source>
        <dbReference type="ARBA" id="ARBA00007074"/>
    </source>
</evidence>
<comment type="similarity">
    <text evidence="1">Belongs to the peptidase C40 family.</text>
</comment>
<dbReference type="GO" id="GO:0008234">
    <property type="term" value="F:cysteine-type peptidase activity"/>
    <property type="evidence" value="ECO:0007669"/>
    <property type="project" value="UniProtKB-KW"/>
</dbReference>
<comment type="caution">
    <text evidence="10">The sequence shown here is derived from an EMBL/GenBank/DDBJ whole genome shotgun (WGS) entry which is preliminary data.</text>
</comment>
<evidence type="ECO:0000313" key="10">
    <source>
        <dbReference type="EMBL" id="RGS45817.1"/>
    </source>
</evidence>
<name>A0A412J0G6_9FIRM</name>
<dbReference type="AlphaFoldDB" id="A0A412J0G6"/>
<feature type="signal peptide" evidence="8">
    <location>
        <begin position="1"/>
        <end position="25"/>
    </location>
</feature>
<dbReference type="PROSITE" id="PS51935">
    <property type="entry name" value="NLPC_P60"/>
    <property type="match status" value="1"/>
</dbReference>
<feature type="compositionally biased region" description="Basic and acidic residues" evidence="7">
    <location>
        <begin position="101"/>
        <end position="111"/>
    </location>
</feature>
<evidence type="ECO:0000256" key="3">
    <source>
        <dbReference type="ARBA" id="ARBA00022737"/>
    </source>
</evidence>
<feature type="compositionally biased region" description="Pro residues" evidence="7">
    <location>
        <begin position="219"/>
        <end position="231"/>
    </location>
</feature>
<feature type="repeat" description="Cell wall-binding" evidence="6">
    <location>
        <begin position="49"/>
        <end position="68"/>
    </location>
</feature>
<accession>A0A412J0G6</accession>
<dbReference type="PROSITE" id="PS51170">
    <property type="entry name" value="CW"/>
    <property type="match status" value="1"/>
</dbReference>
<feature type="compositionally biased region" description="Low complexity" evidence="7">
    <location>
        <begin position="232"/>
        <end position="244"/>
    </location>
</feature>
<feature type="compositionally biased region" description="Low complexity" evidence="7">
    <location>
        <begin position="126"/>
        <end position="158"/>
    </location>
</feature>
<keyword evidence="3" id="KW-0677">Repeat</keyword>